<dbReference type="Proteomes" id="UP000005203">
    <property type="component" value="Linkage group LG10"/>
</dbReference>
<dbReference type="RefSeq" id="XP_026298920.1">
    <property type="nucleotide sequence ID" value="XM_026443135.1"/>
</dbReference>
<keyword evidence="5" id="KW-1185">Reference proteome</keyword>
<evidence type="ECO:0000313" key="6">
    <source>
        <dbReference type="RefSeq" id="XP_026298920.1"/>
    </source>
</evidence>
<organism evidence="4">
    <name type="scientific">Apis mellifera</name>
    <name type="common">Honeybee</name>
    <dbReference type="NCBI Taxonomy" id="7460"/>
    <lineage>
        <taxon>Eukaryota</taxon>
        <taxon>Metazoa</taxon>
        <taxon>Ecdysozoa</taxon>
        <taxon>Arthropoda</taxon>
        <taxon>Hexapoda</taxon>
        <taxon>Insecta</taxon>
        <taxon>Pterygota</taxon>
        <taxon>Neoptera</taxon>
        <taxon>Endopterygota</taxon>
        <taxon>Hymenoptera</taxon>
        <taxon>Apocrita</taxon>
        <taxon>Aculeata</taxon>
        <taxon>Apoidea</taxon>
        <taxon>Anthophila</taxon>
        <taxon>Apidae</taxon>
        <taxon>Apis</taxon>
    </lineage>
</organism>
<feature type="coiled-coil region" evidence="1">
    <location>
        <begin position="36"/>
        <end position="130"/>
    </location>
</feature>
<dbReference type="OrthoDB" id="8190635at2759"/>
<feature type="coiled-coil region" evidence="1">
    <location>
        <begin position="216"/>
        <end position="250"/>
    </location>
</feature>
<proteinExistence type="predicted"/>
<reference evidence="6" key="2">
    <citation type="submission" date="2025-04" db="UniProtKB">
        <authorList>
            <consortium name="RefSeq"/>
        </authorList>
    </citation>
    <scope>IDENTIFICATION</scope>
    <source>
        <strain evidence="6">DH4</strain>
        <tissue evidence="6">Whole body</tissue>
    </source>
</reference>
<evidence type="ECO:0000313" key="5">
    <source>
        <dbReference type="Proteomes" id="UP000005203"/>
    </source>
</evidence>
<evidence type="ECO:0000256" key="3">
    <source>
        <dbReference type="SAM" id="SignalP"/>
    </source>
</evidence>
<dbReference type="GO" id="GO:0005886">
    <property type="term" value="C:plasma membrane"/>
    <property type="evidence" value="ECO:0007669"/>
    <property type="project" value="TreeGrafter"/>
</dbReference>
<dbReference type="KEGG" id="ame:413792"/>
<protein>
    <submittedName>
        <fullName evidence="6">Nucleoprotein TPR isoform X1</fullName>
    </submittedName>
</protein>
<reference evidence="4" key="1">
    <citation type="submission" date="2021-01" db="UniProtKB">
        <authorList>
            <consortium name="EnsemblMetazoa"/>
        </authorList>
    </citation>
    <scope>IDENTIFICATION</scope>
    <source>
        <strain evidence="4">DH4</strain>
    </source>
</reference>
<keyword evidence="1" id="KW-0175">Coiled coil</keyword>
<name>A0A7M7MP33_APIME</name>
<evidence type="ECO:0000313" key="4">
    <source>
        <dbReference type="EnsemblMetazoa" id="XP_026298920"/>
    </source>
</evidence>
<evidence type="ECO:0000256" key="1">
    <source>
        <dbReference type="SAM" id="Coils"/>
    </source>
</evidence>
<gene>
    <name evidence="6" type="primary">LOC413792</name>
</gene>
<accession>A0A7M7MP33</accession>
<dbReference type="GeneID" id="413792"/>
<sequence>MKYILILFFFCFDFNNAREITHEDIKDAMLSLVHMMRDNTEKLERHEARERQLGEQLKKIIPILTKRMSTIDSLKIQLTKLDEKVMGIEQLISQRDERERIQMQKTVDSLEDLENRLEGWLTDIENKVSEINSRSDTTLPSFDNPSHIISKLNDTELILIDRISKTESLLKSEAIKLKETTNVQSGTTQALLTEIQDINSRLSDQSGTTQVLLTEIQDINSRLSSVEVSLEKVKEQSQNIKKKLQDSQFDTISNIDNYARIIPSIKKLLDDVSEQIKELPQTIEMQTLHNKTQILLQETKHILKDIVAKGVDDIENKLIETKNETKDTIGALRMDLANNAEHVNQELNDLEKGQSVIVSMADHVLDTKKRVEYGVHQILLEVGDLVKAQSTNINNTLNQRFDGISNDIMDNQNGALANLSSKMEQEMNQVWRQINVMYQQMTESAKALDKLHKQNEEYVNGTTSTMGGMETKVSEITKRMTEVDENLNYLLGRLSLVTQEFNQIKTGLGNALDNIKASFKEVQDKTNDLRHPGPHPIPENYKEFNESDNNKPDGKTLPEIFKHIFNPQIN</sequence>
<keyword evidence="3" id="KW-0732">Signal</keyword>
<accession>A0A8B8H4J5</accession>
<dbReference type="PANTHER" id="PTHR39960">
    <property type="entry name" value="LD34147P"/>
    <property type="match status" value="1"/>
</dbReference>
<feature type="chain" id="PRO_5044660571" evidence="3">
    <location>
        <begin position="18"/>
        <end position="570"/>
    </location>
</feature>
<dbReference type="PANTHER" id="PTHR39960:SF1">
    <property type="entry name" value="LD34147P"/>
    <property type="match status" value="1"/>
</dbReference>
<dbReference type="AlphaFoldDB" id="A0A7M7MP33"/>
<feature type="compositionally biased region" description="Basic and acidic residues" evidence="2">
    <location>
        <begin position="540"/>
        <end position="555"/>
    </location>
</feature>
<feature type="signal peptide" evidence="3">
    <location>
        <begin position="1"/>
        <end position="17"/>
    </location>
</feature>
<evidence type="ECO:0000256" key="2">
    <source>
        <dbReference type="SAM" id="MobiDB-lite"/>
    </source>
</evidence>
<feature type="region of interest" description="Disordered" evidence="2">
    <location>
        <begin position="525"/>
        <end position="555"/>
    </location>
</feature>
<dbReference type="EnsemblMetazoa" id="XM_026443135">
    <property type="protein sequence ID" value="XP_026298920"/>
    <property type="gene ID" value="LOC413792"/>
</dbReference>